<dbReference type="SUPFAM" id="SSF50993">
    <property type="entry name" value="Peptidase/esterase 'gauge' domain"/>
    <property type="match status" value="1"/>
</dbReference>
<dbReference type="GO" id="GO:0070012">
    <property type="term" value="F:oligopeptidase activity"/>
    <property type="evidence" value="ECO:0007669"/>
    <property type="project" value="TreeGrafter"/>
</dbReference>
<dbReference type="InterPro" id="IPR051167">
    <property type="entry name" value="Prolyl_oligopep/macrocyclase"/>
</dbReference>
<evidence type="ECO:0000313" key="4">
    <source>
        <dbReference type="WBParaSite" id="HPBE_0001396901-mRNA-1"/>
    </source>
</evidence>
<sequence>MEDPDSSETREFVDELNSISEPFIAQAPCREKIRQRLTEIWNYEKYTCPSKHGNFYYYCYNSGLQNQFVVYQQKSLIDKGEVFLDPNALSSDGTISIRYVGETEFMKTANSWCHYLRMVLSEHYIISKEQCK</sequence>
<evidence type="ECO:0000313" key="3">
    <source>
        <dbReference type="Proteomes" id="UP000050761"/>
    </source>
</evidence>
<evidence type="ECO:0000313" key="2">
    <source>
        <dbReference type="EMBL" id="VDO98038.1"/>
    </source>
</evidence>
<dbReference type="InterPro" id="IPR023302">
    <property type="entry name" value="Pept_S9A_N"/>
</dbReference>
<reference evidence="2 3" key="1">
    <citation type="submission" date="2018-11" db="EMBL/GenBank/DDBJ databases">
        <authorList>
            <consortium name="Pathogen Informatics"/>
        </authorList>
    </citation>
    <scope>NUCLEOTIDE SEQUENCE [LARGE SCALE GENOMIC DNA]</scope>
</reference>
<accession>A0A3P8DC08</accession>
<dbReference type="Proteomes" id="UP000050761">
    <property type="component" value="Unassembled WGS sequence"/>
</dbReference>
<accession>A0A183FZ31</accession>
<dbReference type="PANTHER" id="PTHR42881:SF2">
    <property type="entry name" value="PROLYL ENDOPEPTIDASE"/>
    <property type="match status" value="1"/>
</dbReference>
<reference evidence="4" key="2">
    <citation type="submission" date="2019-09" db="UniProtKB">
        <authorList>
            <consortium name="WormBaseParasite"/>
        </authorList>
    </citation>
    <scope>IDENTIFICATION</scope>
</reference>
<feature type="domain" description="Peptidase S9A N-terminal" evidence="1">
    <location>
        <begin position="1"/>
        <end position="98"/>
    </location>
</feature>
<dbReference type="AlphaFoldDB" id="A0A183FZ31"/>
<protein>
    <submittedName>
        <fullName evidence="4">Peptidase_S9_N domain-containing protein</fullName>
    </submittedName>
</protein>
<evidence type="ECO:0000259" key="1">
    <source>
        <dbReference type="Pfam" id="PF02897"/>
    </source>
</evidence>
<keyword evidence="3" id="KW-1185">Reference proteome</keyword>
<organism evidence="3 4">
    <name type="scientific">Heligmosomoides polygyrus</name>
    <name type="common">Parasitic roundworm</name>
    <dbReference type="NCBI Taxonomy" id="6339"/>
    <lineage>
        <taxon>Eukaryota</taxon>
        <taxon>Metazoa</taxon>
        <taxon>Ecdysozoa</taxon>
        <taxon>Nematoda</taxon>
        <taxon>Chromadorea</taxon>
        <taxon>Rhabditida</taxon>
        <taxon>Rhabditina</taxon>
        <taxon>Rhabditomorpha</taxon>
        <taxon>Strongyloidea</taxon>
        <taxon>Heligmosomidae</taxon>
        <taxon>Heligmosomoides</taxon>
    </lineage>
</organism>
<name>A0A183FZ31_HELPZ</name>
<dbReference type="GO" id="GO:0005829">
    <property type="term" value="C:cytosol"/>
    <property type="evidence" value="ECO:0007669"/>
    <property type="project" value="TreeGrafter"/>
</dbReference>
<dbReference type="Pfam" id="PF02897">
    <property type="entry name" value="Peptidase_S9_N"/>
    <property type="match status" value="1"/>
</dbReference>
<dbReference type="EMBL" id="UZAH01028148">
    <property type="protein sequence ID" value="VDO98038.1"/>
    <property type="molecule type" value="Genomic_DNA"/>
</dbReference>
<gene>
    <name evidence="2" type="ORF">HPBE_LOCUS13970</name>
</gene>
<dbReference type="OrthoDB" id="248387at2759"/>
<dbReference type="WBParaSite" id="HPBE_0001396901-mRNA-1">
    <property type="protein sequence ID" value="HPBE_0001396901-mRNA-1"/>
    <property type="gene ID" value="HPBE_0001396901"/>
</dbReference>
<dbReference type="PANTHER" id="PTHR42881">
    <property type="entry name" value="PROLYL ENDOPEPTIDASE"/>
    <property type="match status" value="1"/>
</dbReference>
<dbReference type="GO" id="GO:0004252">
    <property type="term" value="F:serine-type endopeptidase activity"/>
    <property type="evidence" value="ECO:0007669"/>
    <property type="project" value="InterPro"/>
</dbReference>
<proteinExistence type="predicted"/>
<dbReference type="Gene3D" id="2.130.10.120">
    <property type="entry name" value="Prolyl oligopeptidase, N-terminal domain"/>
    <property type="match status" value="1"/>
</dbReference>